<feature type="compositionally biased region" description="Pro residues" evidence="8">
    <location>
        <begin position="909"/>
        <end position="925"/>
    </location>
</feature>
<comment type="subcellular location">
    <subcellularLocation>
        <location evidence="2">Endoplasmic reticulum</location>
    </subcellularLocation>
    <subcellularLocation>
        <location evidence="3">Membrane</location>
    </subcellularLocation>
    <subcellularLocation>
        <location evidence="1">Mitochondrion</location>
    </subcellularLocation>
</comment>
<keyword evidence="6" id="KW-0496">Mitochondrion</keyword>
<gene>
    <name evidence="11" type="ORF">EJ06DRAFT_532614</name>
</gene>
<accession>A0A6G1HNH4</accession>
<name>A0A6G1HNH4_9PEZI</name>
<dbReference type="SUPFAM" id="SSF52540">
    <property type="entry name" value="P-loop containing nucleoside triphosphate hydrolases"/>
    <property type="match status" value="1"/>
</dbReference>
<evidence type="ECO:0000259" key="9">
    <source>
        <dbReference type="Pfam" id="PF00931"/>
    </source>
</evidence>
<feature type="region of interest" description="Disordered" evidence="8">
    <location>
        <begin position="902"/>
        <end position="939"/>
    </location>
</feature>
<dbReference type="GO" id="GO:0005783">
    <property type="term" value="C:endoplasmic reticulum"/>
    <property type="evidence" value="ECO:0007669"/>
    <property type="project" value="UniProtKB-SubCell"/>
</dbReference>
<feature type="domain" description="DUF676" evidence="10">
    <location>
        <begin position="90"/>
        <end position="227"/>
    </location>
</feature>
<evidence type="ECO:0000256" key="4">
    <source>
        <dbReference type="ARBA" id="ARBA00007920"/>
    </source>
</evidence>
<dbReference type="Gene3D" id="3.40.50.300">
    <property type="entry name" value="P-loop containing nucleotide triphosphate hydrolases"/>
    <property type="match status" value="1"/>
</dbReference>
<feature type="domain" description="NB-ARC" evidence="9">
    <location>
        <begin position="385"/>
        <end position="552"/>
    </location>
</feature>
<evidence type="ECO:0000256" key="3">
    <source>
        <dbReference type="ARBA" id="ARBA00004370"/>
    </source>
</evidence>
<dbReference type="Pfam" id="PF05057">
    <property type="entry name" value="DUF676"/>
    <property type="match status" value="1"/>
</dbReference>
<dbReference type="OrthoDB" id="20872at2759"/>
<dbReference type="GO" id="GO:0043531">
    <property type="term" value="F:ADP binding"/>
    <property type="evidence" value="ECO:0007669"/>
    <property type="project" value="InterPro"/>
</dbReference>
<dbReference type="InterPro" id="IPR027417">
    <property type="entry name" value="P-loop_NTPase"/>
</dbReference>
<comment type="similarity">
    <text evidence="4">Belongs to the putative lipase ROG1 family.</text>
</comment>
<dbReference type="SUPFAM" id="SSF53474">
    <property type="entry name" value="alpha/beta-Hydrolases"/>
    <property type="match status" value="1"/>
</dbReference>
<evidence type="ECO:0000313" key="11">
    <source>
        <dbReference type="EMBL" id="KAF2397618.1"/>
    </source>
</evidence>
<evidence type="ECO:0000313" key="12">
    <source>
        <dbReference type="Proteomes" id="UP000799640"/>
    </source>
</evidence>
<reference evidence="11" key="1">
    <citation type="journal article" date="2020" name="Stud. Mycol.">
        <title>101 Dothideomycetes genomes: a test case for predicting lifestyles and emergence of pathogens.</title>
        <authorList>
            <person name="Haridas S."/>
            <person name="Albert R."/>
            <person name="Binder M."/>
            <person name="Bloem J."/>
            <person name="Labutti K."/>
            <person name="Salamov A."/>
            <person name="Andreopoulos B."/>
            <person name="Baker S."/>
            <person name="Barry K."/>
            <person name="Bills G."/>
            <person name="Bluhm B."/>
            <person name="Cannon C."/>
            <person name="Castanera R."/>
            <person name="Culley D."/>
            <person name="Daum C."/>
            <person name="Ezra D."/>
            <person name="Gonzalez J."/>
            <person name="Henrissat B."/>
            <person name="Kuo A."/>
            <person name="Liang C."/>
            <person name="Lipzen A."/>
            <person name="Lutzoni F."/>
            <person name="Magnuson J."/>
            <person name="Mondo S."/>
            <person name="Nolan M."/>
            <person name="Ohm R."/>
            <person name="Pangilinan J."/>
            <person name="Park H.-J."/>
            <person name="Ramirez L."/>
            <person name="Alfaro M."/>
            <person name="Sun H."/>
            <person name="Tritt A."/>
            <person name="Yoshinaga Y."/>
            <person name="Zwiers L.-H."/>
            <person name="Turgeon B."/>
            <person name="Goodwin S."/>
            <person name="Spatafora J."/>
            <person name="Crous P."/>
            <person name="Grigoriev I."/>
        </authorList>
    </citation>
    <scope>NUCLEOTIDE SEQUENCE</scope>
    <source>
        <strain evidence="11">CBS 262.69</strain>
    </source>
</reference>
<evidence type="ECO:0000256" key="2">
    <source>
        <dbReference type="ARBA" id="ARBA00004240"/>
    </source>
</evidence>
<dbReference type="InterPro" id="IPR029058">
    <property type="entry name" value="AB_hydrolase_fold"/>
</dbReference>
<feature type="region of interest" description="Disordered" evidence="8">
    <location>
        <begin position="1"/>
        <end position="67"/>
    </location>
</feature>
<dbReference type="Proteomes" id="UP000799640">
    <property type="component" value="Unassembled WGS sequence"/>
</dbReference>
<protein>
    <recommendedName>
        <fullName evidence="13">DUF676 domain-containing protein</fullName>
    </recommendedName>
</protein>
<dbReference type="PANTHER" id="PTHR48182:SF2">
    <property type="entry name" value="PROTEIN SERAC1"/>
    <property type="match status" value="1"/>
</dbReference>
<dbReference type="GO" id="GO:0016020">
    <property type="term" value="C:membrane"/>
    <property type="evidence" value="ECO:0007669"/>
    <property type="project" value="UniProtKB-SubCell"/>
</dbReference>
<evidence type="ECO:0000256" key="5">
    <source>
        <dbReference type="ARBA" id="ARBA00022824"/>
    </source>
</evidence>
<dbReference type="AlphaFoldDB" id="A0A6G1HNH4"/>
<dbReference type="Pfam" id="PF13374">
    <property type="entry name" value="TPR_10"/>
    <property type="match status" value="1"/>
</dbReference>
<evidence type="ECO:0000256" key="8">
    <source>
        <dbReference type="SAM" id="MobiDB-lite"/>
    </source>
</evidence>
<dbReference type="GO" id="GO:0005739">
    <property type="term" value="C:mitochondrion"/>
    <property type="evidence" value="ECO:0007669"/>
    <property type="project" value="UniProtKB-SubCell"/>
</dbReference>
<dbReference type="Pfam" id="PF00931">
    <property type="entry name" value="NB-ARC"/>
    <property type="match status" value="1"/>
</dbReference>
<dbReference type="InterPro" id="IPR002182">
    <property type="entry name" value="NB-ARC"/>
</dbReference>
<evidence type="ECO:0000256" key="1">
    <source>
        <dbReference type="ARBA" id="ARBA00004173"/>
    </source>
</evidence>
<sequence length="939" mass="103822">MRKFRNVLRPKSGKKRDEAGDGTESSAADNHVALRPSVDQPSTEPSEQRVPRSSSSPGPTGRETVVPTSLPNLRTLTLVAAPSGSPAVDIIFVHGLGGSSHATWAKDGTPELFWPGEWLPKERAMEKARIFTYGYNADWLSTEANNQTIGNFAMDLLALMARSRNNDTGESHEIGAVPILFVAHSMGGLVVKKAYIDALNAQSNPKYLRIGSSVNAMIFLSTPHIGSDAAPLLGKLISVSVVLSDTQFRHSLERNSETLETINEGFRHHTGKLFLASFWETLDTPLFAQLSRKFPGKVQVVDKGSARLMCSGEMYMSLQADHHGVCKYTSRQDSNYLKVLNTIRDALEASEDPRLAMDGSSKATYFIPSQPNENFVGRKAELAKVQGLFADKANRMLVVHGLGGTGKTQIALQFAYWVKEKHPQCSVFWVSAVSAATFTQDCSSIARELSILSEKEKDKDVKDLVKEYLSGGRAGRWLLIIDNVDDANIFSPSPDQSKHVAHFLPASPNGQVLCTTRTRHIATELTRNGIIQLKQMSKEDSLDFLRNSLSEEKLLCSASITDELLTELEFIPLAIAQAAAYITKNPVSISEYLDLLRNTHEDMSELMSAEFTDLTRPQSTSNAIANTWILSFEKIRQTDQTAADLLAFVSYVEPKAIPRSILPPVLTKARLVSAIGTLLGYAFFTKRDDDMYDMHRLVQKATKIWLDKHPLVKEEARKKAVEHLAGVFPNAAVSYDNMPMCREYLPHALKVAQSAQGEDLASHYTLCELLGHFFMWDGRLRECIYWLEQVFKWRKEISGEDDAATLASEFSLASAYGRDGRIGRAIKLLEHVHVLATAYFKDGRVDEAIELMEHVVSIRRTSLLSGHSDRKGSEAWLAHMRSGADITTEPPWYDEMSFSSSSLIACSPSPSPSPSPASPPSPPPLRLDEGTFPIPPAQE</sequence>
<evidence type="ECO:0000259" key="10">
    <source>
        <dbReference type="Pfam" id="PF05057"/>
    </source>
</evidence>
<dbReference type="Gene3D" id="3.40.50.1820">
    <property type="entry name" value="alpha/beta hydrolase"/>
    <property type="match status" value="1"/>
</dbReference>
<evidence type="ECO:0000256" key="6">
    <source>
        <dbReference type="ARBA" id="ARBA00023128"/>
    </source>
</evidence>
<evidence type="ECO:0008006" key="13">
    <source>
        <dbReference type="Google" id="ProtNLM"/>
    </source>
</evidence>
<organism evidence="11 12">
    <name type="scientific">Trichodelitschia bisporula</name>
    <dbReference type="NCBI Taxonomy" id="703511"/>
    <lineage>
        <taxon>Eukaryota</taxon>
        <taxon>Fungi</taxon>
        <taxon>Dikarya</taxon>
        <taxon>Ascomycota</taxon>
        <taxon>Pezizomycotina</taxon>
        <taxon>Dothideomycetes</taxon>
        <taxon>Dothideomycetes incertae sedis</taxon>
        <taxon>Phaeotrichales</taxon>
        <taxon>Phaeotrichaceae</taxon>
        <taxon>Trichodelitschia</taxon>
    </lineage>
</organism>
<dbReference type="InterPro" id="IPR007751">
    <property type="entry name" value="DUF676_lipase-like"/>
</dbReference>
<keyword evidence="7" id="KW-0472">Membrane</keyword>
<proteinExistence type="inferred from homology"/>
<keyword evidence="5" id="KW-0256">Endoplasmic reticulum</keyword>
<dbReference type="InterPro" id="IPR011990">
    <property type="entry name" value="TPR-like_helical_dom_sf"/>
</dbReference>
<dbReference type="InterPro" id="IPR052374">
    <property type="entry name" value="SERAC1"/>
</dbReference>
<dbReference type="Gene3D" id="1.25.40.10">
    <property type="entry name" value="Tetratricopeptide repeat domain"/>
    <property type="match status" value="2"/>
</dbReference>
<keyword evidence="12" id="KW-1185">Reference proteome</keyword>
<dbReference type="EMBL" id="ML996702">
    <property type="protein sequence ID" value="KAF2397618.1"/>
    <property type="molecule type" value="Genomic_DNA"/>
</dbReference>
<dbReference type="PANTHER" id="PTHR48182">
    <property type="entry name" value="PROTEIN SERAC1"/>
    <property type="match status" value="1"/>
</dbReference>
<feature type="compositionally biased region" description="Basic residues" evidence="8">
    <location>
        <begin position="1"/>
        <end position="14"/>
    </location>
</feature>
<dbReference type="SUPFAM" id="SSF48452">
    <property type="entry name" value="TPR-like"/>
    <property type="match status" value="1"/>
</dbReference>
<evidence type="ECO:0000256" key="7">
    <source>
        <dbReference type="ARBA" id="ARBA00023136"/>
    </source>
</evidence>